<evidence type="ECO:0000313" key="5">
    <source>
        <dbReference type="Proteomes" id="UP000032180"/>
    </source>
</evidence>
<reference evidence="5" key="2">
    <citation type="submission" date="2013-12" db="EMBL/GenBank/DDBJ databases">
        <authorList>
            <person name="Yu Y."/>
            <person name="Lee S."/>
            <person name="de Baynast K."/>
            <person name="Wissotski M."/>
            <person name="Liu L."/>
            <person name="Talag J."/>
            <person name="Goicoechea J."/>
            <person name="Angelova A."/>
            <person name="Jetty R."/>
            <person name="Kudrna D."/>
            <person name="Golser W."/>
            <person name="Rivera L."/>
            <person name="Zhang J."/>
            <person name="Wing R."/>
        </authorList>
    </citation>
    <scope>NUCLEOTIDE SEQUENCE</scope>
</reference>
<dbReference type="Gene3D" id="3.30.559.10">
    <property type="entry name" value="Chloramphenicol acetyltransferase-like domain"/>
    <property type="match status" value="2"/>
</dbReference>
<dbReference type="InterPro" id="IPR023213">
    <property type="entry name" value="CAT-like_dom_sf"/>
</dbReference>
<dbReference type="Pfam" id="PF02458">
    <property type="entry name" value="Transferase"/>
    <property type="match status" value="1"/>
</dbReference>
<evidence type="ECO:0000256" key="2">
    <source>
        <dbReference type="ARBA" id="ARBA00022679"/>
    </source>
</evidence>
<dbReference type="GO" id="GO:0050734">
    <property type="term" value="F:hydroxycinnamoyltransferase activity"/>
    <property type="evidence" value="ECO:0007669"/>
    <property type="project" value="UniProtKB-ARBA"/>
</dbReference>
<evidence type="ECO:0000256" key="3">
    <source>
        <dbReference type="ARBA" id="ARBA00023315"/>
    </source>
</evidence>
<keyword evidence="2" id="KW-0808">Transferase</keyword>
<protein>
    <submittedName>
        <fullName evidence="4">Uncharacterized protein</fullName>
    </submittedName>
</protein>
<dbReference type="EnsemblPlants" id="LPERR07G07360.1">
    <property type="protein sequence ID" value="LPERR07G07360.1"/>
    <property type="gene ID" value="LPERR07G07360"/>
</dbReference>
<dbReference type="STRING" id="77586.A0A0D9WX77"/>
<organism evidence="4 5">
    <name type="scientific">Leersia perrieri</name>
    <dbReference type="NCBI Taxonomy" id="77586"/>
    <lineage>
        <taxon>Eukaryota</taxon>
        <taxon>Viridiplantae</taxon>
        <taxon>Streptophyta</taxon>
        <taxon>Embryophyta</taxon>
        <taxon>Tracheophyta</taxon>
        <taxon>Spermatophyta</taxon>
        <taxon>Magnoliopsida</taxon>
        <taxon>Liliopsida</taxon>
        <taxon>Poales</taxon>
        <taxon>Poaceae</taxon>
        <taxon>BOP clade</taxon>
        <taxon>Oryzoideae</taxon>
        <taxon>Oryzeae</taxon>
        <taxon>Oryzinae</taxon>
        <taxon>Leersia</taxon>
    </lineage>
</organism>
<evidence type="ECO:0000256" key="1">
    <source>
        <dbReference type="ARBA" id="ARBA00009861"/>
    </source>
</evidence>
<accession>A0A0D9WX77</accession>
<proteinExistence type="inferred from homology"/>
<dbReference type="AlphaFoldDB" id="A0A0D9WX77"/>
<keyword evidence="3" id="KW-0012">Acyltransferase</keyword>
<dbReference type="HOGENOM" id="CLU_014546_1_0_1"/>
<name>A0A0D9WX77_9ORYZ</name>
<keyword evidence="5" id="KW-1185">Reference proteome</keyword>
<sequence length="351" mass="38800">MDGSLRRIPLPYPDDVMLSVQLLRFACGGFSVLWGNSHLANDGYGITMVVRMWSELAKKGTITAELGRKAVVVNQDRGNAVFRPRIPPSYGAAVDATYTSYENDDGSRLVNVLTVQDGSVERLYYIDACDVARLRDAASTITELRRASRVQAVSAYLWKTLAAVVATSRVPEARCRMGWWVDSRRRFTTTTTASSMDNFFGNMTAYVLREAAVEEIREKTMAEVADMVRDTIASVDYDAYMQEVVDWVEEHKAGRRRMMEAGAVGVGSPTLNQTVFASFPLDTDFGFGDATLAMPLWDNGRVSSGTLGVGVRPVGNGSWLVSYIWPRLAAALESDERRIFKPLTAVYLGLL</sequence>
<dbReference type="Proteomes" id="UP000032180">
    <property type="component" value="Chromosome 7"/>
</dbReference>
<dbReference type="eggNOG" id="ENOG502QV4M">
    <property type="taxonomic scope" value="Eukaryota"/>
</dbReference>
<dbReference type="InterPro" id="IPR050317">
    <property type="entry name" value="Plant_Fungal_Acyltransferase"/>
</dbReference>
<reference evidence="4" key="3">
    <citation type="submission" date="2015-04" db="UniProtKB">
        <authorList>
            <consortium name="EnsemblPlants"/>
        </authorList>
    </citation>
    <scope>IDENTIFICATION</scope>
</reference>
<dbReference type="Gramene" id="LPERR07G07360.1">
    <property type="protein sequence ID" value="LPERR07G07360.1"/>
    <property type="gene ID" value="LPERR07G07360"/>
</dbReference>
<comment type="similarity">
    <text evidence="1">Belongs to the plant acyltransferase family.</text>
</comment>
<dbReference type="PANTHER" id="PTHR31642">
    <property type="entry name" value="TRICHOTHECENE 3-O-ACETYLTRANSFERASE"/>
    <property type="match status" value="1"/>
</dbReference>
<reference evidence="4 5" key="1">
    <citation type="submission" date="2012-08" db="EMBL/GenBank/DDBJ databases">
        <title>Oryza genome evolution.</title>
        <authorList>
            <person name="Wing R.A."/>
        </authorList>
    </citation>
    <scope>NUCLEOTIDE SEQUENCE</scope>
</reference>
<dbReference type="PANTHER" id="PTHR31642:SF114">
    <property type="entry name" value="OS07G0244600 PROTEIN"/>
    <property type="match status" value="1"/>
</dbReference>
<evidence type="ECO:0000313" key="4">
    <source>
        <dbReference type="EnsemblPlants" id="LPERR07G07360.1"/>
    </source>
</evidence>